<dbReference type="InterPro" id="IPR034291">
    <property type="entry name" value="TMP_synthase"/>
</dbReference>
<dbReference type="GO" id="GO:0009228">
    <property type="term" value="P:thiamine biosynthetic process"/>
    <property type="evidence" value="ECO:0007669"/>
    <property type="project" value="UniProtKB-KW"/>
</dbReference>
<keyword evidence="14" id="KW-1185">Reference proteome</keyword>
<keyword evidence="2 9" id="KW-0808">Transferase</keyword>
<comment type="caution">
    <text evidence="13">The sequence shown here is derived from an EMBL/GenBank/DDBJ whole genome shotgun (WGS) entry which is preliminary data.</text>
</comment>
<proteinExistence type="inferred from homology"/>
<evidence type="ECO:0000256" key="6">
    <source>
        <dbReference type="ARBA" id="ARBA00047334"/>
    </source>
</evidence>
<dbReference type="EC" id="2.5.1.3" evidence="9"/>
<comment type="cofactor">
    <cofactor evidence="9">
        <name>Mg(2+)</name>
        <dbReference type="ChEBI" id="CHEBI:18420"/>
    </cofactor>
    <text evidence="9">Binds 1 Mg(2+) ion per subunit.</text>
</comment>
<comment type="pathway">
    <text evidence="1 9 11">Cofactor biosynthesis; thiamine diphosphate biosynthesis; thiamine phosphate from 4-amino-2-methyl-5-diphosphomethylpyrimidine and 4-methyl-5-(2-phosphoethyl)-thiazole: step 1/1.</text>
</comment>
<dbReference type="FunFam" id="3.20.20.70:FF:000096">
    <property type="entry name" value="Thiamine-phosphate synthase"/>
    <property type="match status" value="1"/>
</dbReference>
<feature type="binding site" evidence="9">
    <location>
        <begin position="187"/>
        <end position="188"/>
    </location>
    <ligand>
        <name>2-[(2R,5Z)-2-carboxy-4-methylthiazol-5(2H)-ylidene]ethyl phosphate</name>
        <dbReference type="ChEBI" id="CHEBI:62899"/>
    </ligand>
</feature>
<evidence type="ECO:0000256" key="10">
    <source>
        <dbReference type="RuleBase" id="RU003826"/>
    </source>
</evidence>
<evidence type="ECO:0000259" key="12">
    <source>
        <dbReference type="Pfam" id="PF02581"/>
    </source>
</evidence>
<dbReference type="RefSeq" id="WP_195246155.1">
    <property type="nucleotide sequence ID" value="NZ_JAOQJZ010000001.1"/>
</dbReference>
<evidence type="ECO:0000256" key="1">
    <source>
        <dbReference type="ARBA" id="ARBA00005165"/>
    </source>
</evidence>
<dbReference type="CDD" id="cd00564">
    <property type="entry name" value="TMP_TenI"/>
    <property type="match status" value="1"/>
</dbReference>
<evidence type="ECO:0000256" key="8">
    <source>
        <dbReference type="ARBA" id="ARBA00047883"/>
    </source>
</evidence>
<feature type="binding site" evidence="9">
    <location>
        <position position="72"/>
    </location>
    <ligand>
        <name>4-amino-2-methyl-5-(diphosphooxymethyl)pyrimidine</name>
        <dbReference type="ChEBI" id="CHEBI:57841"/>
    </ligand>
</feature>
<evidence type="ECO:0000313" key="13">
    <source>
        <dbReference type="EMBL" id="MCU6704502.1"/>
    </source>
</evidence>
<comment type="similarity">
    <text evidence="9 10">Belongs to the thiamine-phosphate synthase family.</text>
</comment>
<feature type="binding site" evidence="9">
    <location>
        <position position="73"/>
    </location>
    <ligand>
        <name>Mg(2+)</name>
        <dbReference type="ChEBI" id="CHEBI:18420"/>
    </ligand>
</feature>
<dbReference type="Proteomes" id="UP001208131">
    <property type="component" value="Unassembled WGS sequence"/>
</dbReference>
<accession>A0AAE3LJC4</accession>
<dbReference type="GO" id="GO:0005737">
    <property type="term" value="C:cytoplasm"/>
    <property type="evidence" value="ECO:0007669"/>
    <property type="project" value="TreeGrafter"/>
</dbReference>
<dbReference type="InterPro" id="IPR013785">
    <property type="entry name" value="Aldolase_TIM"/>
</dbReference>
<dbReference type="PANTHER" id="PTHR20857:SF23">
    <property type="entry name" value="THIAMINE BIOSYNTHETIC BIFUNCTIONAL ENZYME"/>
    <property type="match status" value="1"/>
</dbReference>
<protein>
    <recommendedName>
        <fullName evidence="9">Thiamine-phosphate synthase</fullName>
        <shortName evidence="9">TP synthase</shortName>
        <shortName evidence="9">TPS</shortName>
        <ecNumber evidence="9">2.5.1.3</ecNumber>
    </recommendedName>
    <alternativeName>
        <fullName evidence="9">Thiamine-phosphate pyrophosphorylase</fullName>
        <shortName evidence="9">TMP pyrophosphorylase</shortName>
        <shortName evidence="9">TMP-PPase</shortName>
    </alternativeName>
</protein>
<keyword evidence="4 9" id="KW-0460">Magnesium</keyword>
<dbReference type="GO" id="GO:0000287">
    <property type="term" value="F:magnesium ion binding"/>
    <property type="evidence" value="ECO:0007669"/>
    <property type="project" value="UniProtKB-UniRule"/>
</dbReference>
<feature type="binding site" evidence="9">
    <location>
        <position position="92"/>
    </location>
    <ligand>
        <name>Mg(2+)</name>
        <dbReference type="ChEBI" id="CHEBI:18420"/>
    </ligand>
</feature>
<dbReference type="InterPro" id="IPR022998">
    <property type="entry name" value="ThiamineP_synth_TenI"/>
</dbReference>
<dbReference type="GO" id="GO:0009229">
    <property type="term" value="P:thiamine diphosphate biosynthetic process"/>
    <property type="evidence" value="ECO:0007669"/>
    <property type="project" value="UniProtKB-UniRule"/>
</dbReference>
<comment type="catalytic activity">
    <reaction evidence="7 9 10">
        <text>2-(2-carboxy-4-methylthiazol-5-yl)ethyl phosphate + 4-amino-2-methyl-5-(diphosphooxymethyl)pyrimidine + 2 H(+) = thiamine phosphate + CO2 + diphosphate</text>
        <dbReference type="Rhea" id="RHEA:47848"/>
        <dbReference type="ChEBI" id="CHEBI:15378"/>
        <dbReference type="ChEBI" id="CHEBI:16526"/>
        <dbReference type="ChEBI" id="CHEBI:33019"/>
        <dbReference type="ChEBI" id="CHEBI:37575"/>
        <dbReference type="ChEBI" id="CHEBI:57841"/>
        <dbReference type="ChEBI" id="CHEBI:62890"/>
        <dbReference type="EC" id="2.5.1.3"/>
    </reaction>
</comment>
<evidence type="ECO:0000256" key="5">
    <source>
        <dbReference type="ARBA" id="ARBA00022977"/>
    </source>
</evidence>
<dbReference type="Gene3D" id="3.20.20.70">
    <property type="entry name" value="Aldolase class I"/>
    <property type="match status" value="1"/>
</dbReference>
<evidence type="ECO:0000256" key="4">
    <source>
        <dbReference type="ARBA" id="ARBA00022842"/>
    </source>
</evidence>
<feature type="domain" description="Thiamine phosphate synthase/TenI" evidence="12">
    <location>
        <begin position="10"/>
        <end position="190"/>
    </location>
</feature>
<gene>
    <name evidence="9 13" type="primary">thiE</name>
    <name evidence="13" type="ORF">OCV57_01005</name>
</gene>
<dbReference type="InterPro" id="IPR036206">
    <property type="entry name" value="ThiamineP_synth_sf"/>
</dbReference>
<comment type="catalytic activity">
    <reaction evidence="6 9 10">
        <text>4-methyl-5-(2-phosphooxyethyl)-thiazole + 4-amino-2-methyl-5-(diphosphooxymethyl)pyrimidine + H(+) = thiamine phosphate + diphosphate</text>
        <dbReference type="Rhea" id="RHEA:22328"/>
        <dbReference type="ChEBI" id="CHEBI:15378"/>
        <dbReference type="ChEBI" id="CHEBI:33019"/>
        <dbReference type="ChEBI" id="CHEBI:37575"/>
        <dbReference type="ChEBI" id="CHEBI:57841"/>
        <dbReference type="ChEBI" id="CHEBI:58296"/>
        <dbReference type="EC" id="2.5.1.3"/>
    </reaction>
</comment>
<dbReference type="GO" id="GO:0004789">
    <property type="term" value="F:thiamine-phosphate diphosphorylase activity"/>
    <property type="evidence" value="ECO:0007669"/>
    <property type="project" value="UniProtKB-UniRule"/>
</dbReference>
<dbReference type="SUPFAM" id="SSF51391">
    <property type="entry name" value="Thiamin phosphate synthase"/>
    <property type="match status" value="1"/>
</dbReference>
<evidence type="ECO:0000256" key="11">
    <source>
        <dbReference type="RuleBase" id="RU004253"/>
    </source>
</evidence>
<dbReference type="NCBIfam" id="TIGR00693">
    <property type="entry name" value="thiE"/>
    <property type="match status" value="1"/>
</dbReference>
<evidence type="ECO:0000256" key="7">
    <source>
        <dbReference type="ARBA" id="ARBA00047851"/>
    </source>
</evidence>
<feature type="binding site" evidence="9">
    <location>
        <position position="140"/>
    </location>
    <ligand>
        <name>4-amino-2-methyl-5-(diphosphooxymethyl)pyrimidine</name>
        <dbReference type="ChEBI" id="CHEBI:57841"/>
    </ligand>
</feature>
<dbReference type="PANTHER" id="PTHR20857">
    <property type="entry name" value="THIAMINE-PHOSPHATE PYROPHOSPHORYLASE"/>
    <property type="match status" value="1"/>
</dbReference>
<reference evidence="13 14" key="1">
    <citation type="journal article" date="2021" name="ISME Commun">
        <title>Automated analysis of genomic sequences facilitates high-throughput and comprehensive description of bacteria.</title>
        <authorList>
            <person name="Hitch T.C.A."/>
        </authorList>
    </citation>
    <scope>NUCLEOTIDE SEQUENCE [LARGE SCALE GENOMIC DNA]</scope>
    <source>
        <strain evidence="13 14">Sanger_31</strain>
    </source>
</reference>
<name>A0AAE3LJC4_9FIRM</name>
<keyword evidence="3 9" id="KW-0479">Metal-binding</keyword>
<feature type="binding site" evidence="9">
    <location>
        <begin position="137"/>
        <end position="139"/>
    </location>
    <ligand>
        <name>2-[(2R,5Z)-2-carboxy-4-methylthiazol-5(2H)-ylidene]ethyl phosphate</name>
        <dbReference type="ChEBI" id="CHEBI:62899"/>
    </ligand>
</feature>
<dbReference type="AlphaFoldDB" id="A0AAE3LJC4"/>
<comment type="function">
    <text evidence="9">Condenses 4-methyl-5-(beta-hydroxyethyl)thiazole monophosphate (THZ-P) and 2-methyl-4-amino-5-hydroxymethyl pyrimidine pyrophosphate (HMP-PP) to form thiamine monophosphate (TMP).</text>
</comment>
<feature type="binding site" evidence="9">
    <location>
        <position position="111"/>
    </location>
    <ligand>
        <name>4-amino-2-methyl-5-(diphosphooxymethyl)pyrimidine</name>
        <dbReference type="ChEBI" id="CHEBI:57841"/>
    </ligand>
</feature>
<comment type="catalytic activity">
    <reaction evidence="8 9 10">
        <text>2-[(2R,5Z)-2-carboxy-4-methylthiazol-5(2H)-ylidene]ethyl phosphate + 4-amino-2-methyl-5-(diphosphooxymethyl)pyrimidine + 2 H(+) = thiamine phosphate + CO2 + diphosphate</text>
        <dbReference type="Rhea" id="RHEA:47844"/>
        <dbReference type="ChEBI" id="CHEBI:15378"/>
        <dbReference type="ChEBI" id="CHEBI:16526"/>
        <dbReference type="ChEBI" id="CHEBI:33019"/>
        <dbReference type="ChEBI" id="CHEBI:37575"/>
        <dbReference type="ChEBI" id="CHEBI:57841"/>
        <dbReference type="ChEBI" id="CHEBI:62899"/>
        <dbReference type="EC" id="2.5.1.3"/>
    </reaction>
</comment>
<evidence type="ECO:0000256" key="9">
    <source>
        <dbReference type="HAMAP-Rule" id="MF_00097"/>
    </source>
</evidence>
<dbReference type="Pfam" id="PF02581">
    <property type="entry name" value="TMP-TENI"/>
    <property type="match status" value="1"/>
</dbReference>
<dbReference type="HAMAP" id="MF_00097">
    <property type="entry name" value="TMP_synthase"/>
    <property type="match status" value="1"/>
</dbReference>
<feature type="binding site" evidence="9">
    <location>
        <begin position="40"/>
        <end position="44"/>
    </location>
    <ligand>
        <name>4-amino-2-methyl-5-(diphosphooxymethyl)pyrimidine</name>
        <dbReference type="ChEBI" id="CHEBI:57841"/>
    </ligand>
</feature>
<evidence type="ECO:0000256" key="3">
    <source>
        <dbReference type="ARBA" id="ARBA00022723"/>
    </source>
</evidence>
<evidence type="ECO:0000313" key="14">
    <source>
        <dbReference type="Proteomes" id="UP001208131"/>
    </source>
</evidence>
<keyword evidence="5 9" id="KW-0784">Thiamine biosynthesis</keyword>
<organism evidence="13 14">
    <name type="scientific">Hominimerdicola aceti</name>
    <dbReference type="NCBI Taxonomy" id="2981726"/>
    <lineage>
        <taxon>Bacteria</taxon>
        <taxon>Bacillati</taxon>
        <taxon>Bacillota</taxon>
        <taxon>Clostridia</taxon>
        <taxon>Eubacteriales</taxon>
        <taxon>Oscillospiraceae</taxon>
        <taxon>Hominimerdicola</taxon>
    </lineage>
</organism>
<evidence type="ECO:0000256" key="2">
    <source>
        <dbReference type="ARBA" id="ARBA00022679"/>
    </source>
</evidence>
<sequence length="213" mass="22976">MDKLKIDYTLYLCTDRGLMSCETIEQSVEEGVKGGCTVIQLREKDCTSREFYELAVRVKKITDKYSVPLIINDRLDIAQAVDCAGVHLGQSDMPCAVARKILGEDKIIGISAATLEEAKKAQADGADYLGVGAMYATNTKTDARAVTKEQLAEIRAAVDIPIVIIGGVNQKTVPNFKGMGIDGAAVVSAVVSQPDIEKAAKDLRELCEDCFGR</sequence>
<dbReference type="EMBL" id="JAOQJZ010000001">
    <property type="protein sequence ID" value="MCU6704502.1"/>
    <property type="molecule type" value="Genomic_DNA"/>
</dbReference>
<feature type="binding site" evidence="9">
    <location>
        <position position="167"/>
    </location>
    <ligand>
        <name>2-[(2R,5Z)-2-carboxy-4-methylthiazol-5(2H)-ylidene]ethyl phosphate</name>
        <dbReference type="ChEBI" id="CHEBI:62899"/>
    </ligand>
</feature>